<evidence type="ECO:0000256" key="3">
    <source>
        <dbReference type="SAM" id="SignalP"/>
    </source>
</evidence>
<feature type="non-terminal residue" evidence="5">
    <location>
        <position position="1"/>
    </location>
</feature>
<dbReference type="Proteomes" id="UP000000305">
    <property type="component" value="Unassembled WGS sequence"/>
</dbReference>
<evidence type="ECO:0000313" key="6">
    <source>
        <dbReference type="Proteomes" id="UP000000305"/>
    </source>
</evidence>
<name>E9GGX7_DAPPU</name>
<keyword evidence="3" id="KW-0732">Signal</keyword>
<dbReference type="STRING" id="6669.E9GGX7"/>
<dbReference type="OrthoDB" id="67688at2759"/>
<reference evidence="5 6" key="1">
    <citation type="journal article" date="2011" name="Science">
        <title>The ecoresponsive genome of Daphnia pulex.</title>
        <authorList>
            <person name="Colbourne J.K."/>
            <person name="Pfrender M.E."/>
            <person name="Gilbert D."/>
            <person name="Thomas W.K."/>
            <person name="Tucker A."/>
            <person name="Oakley T.H."/>
            <person name="Tokishita S."/>
            <person name="Aerts A."/>
            <person name="Arnold G.J."/>
            <person name="Basu M.K."/>
            <person name="Bauer D.J."/>
            <person name="Caceres C.E."/>
            <person name="Carmel L."/>
            <person name="Casola C."/>
            <person name="Choi J.H."/>
            <person name="Detter J.C."/>
            <person name="Dong Q."/>
            <person name="Dusheyko S."/>
            <person name="Eads B.D."/>
            <person name="Frohlich T."/>
            <person name="Geiler-Samerotte K.A."/>
            <person name="Gerlach D."/>
            <person name="Hatcher P."/>
            <person name="Jogdeo S."/>
            <person name="Krijgsveld J."/>
            <person name="Kriventseva E.V."/>
            <person name="Kultz D."/>
            <person name="Laforsch C."/>
            <person name="Lindquist E."/>
            <person name="Lopez J."/>
            <person name="Manak J.R."/>
            <person name="Muller J."/>
            <person name="Pangilinan J."/>
            <person name="Patwardhan R.P."/>
            <person name="Pitluck S."/>
            <person name="Pritham E.J."/>
            <person name="Rechtsteiner A."/>
            <person name="Rho M."/>
            <person name="Rogozin I.B."/>
            <person name="Sakarya O."/>
            <person name="Salamov A."/>
            <person name="Schaack S."/>
            <person name="Shapiro H."/>
            <person name="Shiga Y."/>
            <person name="Skalitzky C."/>
            <person name="Smith Z."/>
            <person name="Souvorov A."/>
            <person name="Sung W."/>
            <person name="Tang Z."/>
            <person name="Tsuchiya D."/>
            <person name="Tu H."/>
            <person name="Vos H."/>
            <person name="Wang M."/>
            <person name="Wolf Y.I."/>
            <person name="Yamagata H."/>
            <person name="Yamada T."/>
            <person name="Ye Y."/>
            <person name="Shaw J.R."/>
            <person name="Andrews J."/>
            <person name="Crease T.J."/>
            <person name="Tang H."/>
            <person name="Lucas S.M."/>
            <person name="Robertson H.M."/>
            <person name="Bork P."/>
            <person name="Koonin E.V."/>
            <person name="Zdobnov E.M."/>
            <person name="Grigoriev I.V."/>
            <person name="Lynch M."/>
            <person name="Boore J.L."/>
        </authorList>
    </citation>
    <scope>NUCLEOTIDE SEQUENCE [LARGE SCALE GENOMIC DNA]</scope>
</reference>
<feature type="chain" id="PRO_5003237014" description="PI3K/PI4K catalytic domain-containing protein" evidence="3">
    <location>
        <begin position="17"/>
        <end position="68"/>
    </location>
</feature>
<feature type="signal peptide" evidence="3">
    <location>
        <begin position="1"/>
        <end position="16"/>
    </location>
</feature>
<organism evidence="5 6">
    <name type="scientific">Daphnia pulex</name>
    <name type="common">Water flea</name>
    <dbReference type="NCBI Taxonomy" id="6669"/>
    <lineage>
        <taxon>Eukaryota</taxon>
        <taxon>Metazoa</taxon>
        <taxon>Ecdysozoa</taxon>
        <taxon>Arthropoda</taxon>
        <taxon>Crustacea</taxon>
        <taxon>Branchiopoda</taxon>
        <taxon>Diplostraca</taxon>
        <taxon>Cladocera</taxon>
        <taxon>Anomopoda</taxon>
        <taxon>Daphniidae</taxon>
        <taxon>Daphnia</taxon>
    </lineage>
</organism>
<evidence type="ECO:0000256" key="1">
    <source>
        <dbReference type="ARBA" id="ARBA00022679"/>
    </source>
</evidence>
<dbReference type="KEGG" id="dpx:DAPPUDRAFT_29003"/>
<dbReference type="HOGENOM" id="CLU_2849162_0_0_1"/>
<accession>E9GGX7</accession>
<dbReference type="FunFam" id="1.10.1070.11:FF:000090">
    <property type="entry name" value="Uncharacterized protein"/>
    <property type="match status" value="1"/>
</dbReference>
<dbReference type="EMBL" id="GL732544">
    <property type="protein sequence ID" value="EFX81286.1"/>
    <property type="molecule type" value="Genomic_DNA"/>
</dbReference>
<dbReference type="GO" id="GO:0046854">
    <property type="term" value="P:phosphatidylinositol phosphate biosynthetic process"/>
    <property type="evidence" value="ECO:0007669"/>
    <property type="project" value="InterPro"/>
</dbReference>
<dbReference type="OMA" id="NETIHRW"/>
<keyword evidence="6" id="KW-1185">Reference proteome</keyword>
<dbReference type="PANTHER" id="PTHR10048">
    <property type="entry name" value="PHOSPHATIDYLINOSITOL KINASE"/>
    <property type="match status" value="1"/>
</dbReference>
<protein>
    <recommendedName>
        <fullName evidence="4">PI3K/PI4K catalytic domain-containing protein</fullName>
    </recommendedName>
</protein>
<dbReference type="AlphaFoldDB" id="E9GGX7"/>
<dbReference type="SUPFAM" id="SSF56112">
    <property type="entry name" value="Protein kinase-like (PK-like)"/>
    <property type="match status" value="1"/>
</dbReference>
<dbReference type="InterPro" id="IPR000403">
    <property type="entry name" value="PI3/4_kinase_cat_dom"/>
</dbReference>
<gene>
    <name evidence="5" type="ORF">DAPPUDRAFT_29003</name>
</gene>
<dbReference type="Gene3D" id="1.10.1070.11">
    <property type="entry name" value="Phosphatidylinositol 3-/4-kinase, catalytic domain"/>
    <property type="match status" value="1"/>
</dbReference>
<dbReference type="eggNOG" id="KOG0906">
    <property type="taxonomic scope" value="Eukaryota"/>
</dbReference>
<evidence type="ECO:0000259" key="4">
    <source>
        <dbReference type="PROSITE" id="PS50290"/>
    </source>
</evidence>
<dbReference type="PROSITE" id="PS50290">
    <property type="entry name" value="PI3_4_KINASE_3"/>
    <property type="match status" value="1"/>
</dbReference>
<feature type="domain" description="PI3K/PI4K catalytic" evidence="4">
    <location>
        <begin position="1"/>
        <end position="61"/>
    </location>
</feature>
<evidence type="ECO:0000256" key="2">
    <source>
        <dbReference type="ARBA" id="ARBA00022777"/>
    </source>
</evidence>
<dbReference type="InParanoid" id="E9GGX7"/>
<dbReference type="PANTHER" id="PTHR10048:SF7">
    <property type="entry name" value="PHOSPHATIDYLINOSITOL 3-KINASE CATALYTIC SUBUNIT TYPE 3"/>
    <property type="match status" value="1"/>
</dbReference>
<dbReference type="InterPro" id="IPR015433">
    <property type="entry name" value="PI3/4_kinase"/>
</dbReference>
<evidence type="ECO:0000313" key="5">
    <source>
        <dbReference type="EMBL" id="EFX81286.1"/>
    </source>
</evidence>
<keyword evidence="2" id="KW-0418">Kinase</keyword>
<dbReference type="InterPro" id="IPR036940">
    <property type="entry name" value="PI3/4_kinase_cat_sf"/>
</dbReference>
<sequence>RHANLILNLFAMMVDASVPDIALEPDKTVCKVQDKFRLDLNDEEALRYIQNLIGVLAAAVMAALVEKL</sequence>
<feature type="non-terminal residue" evidence="5">
    <location>
        <position position="68"/>
    </location>
</feature>
<keyword evidence="1" id="KW-0808">Transferase</keyword>
<dbReference type="InterPro" id="IPR011009">
    <property type="entry name" value="Kinase-like_dom_sf"/>
</dbReference>
<dbReference type="GO" id="GO:0016301">
    <property type="term" value="F:kinase activity"/>
    <property type="evidence" value="ECO:0007669"/>
    <property type="project" value="UniProtKB-KW"/>
</dbReference>
<proteinExistence type="predicted"/>